<dbReference type="GO" id="GO:0030170">
    <property type="term" value="F:pyridoxal phosphate binding"/>
    <property type="evidence" value="ECO:0007669"/>
    <property type="project" value="InterPro"/>
</dbReference>
<dbReference type="GO" id="GO:0008483">
    <property type="term" value="F:transaminase activity"/>
    <property type="evidence" value="ECO:0007669"/>
    <property type="project" value="UniProtKB-KW"/>
</dbReference>
<comment type="caution">
    <text evidence="6">The sequence shown here is derived from an EMBL/GenBank/DDBJ whole genome shotgun (WGS) entry which is preliminary data.</text>
</comment>
<protein>
    <submittedName>
        <fullName evidence="6">Aminotransferase class I/II-fold pyridoxal phosphate-dependent enzyme</fullName>
    </submittedName>
</protein>
<evidence type="ECO:0000256" key="3">
    <source>
        <dbReference type="ARBA" id="ARBA00022898"/>
    </source>
</evidence>
<keyword evidence="7" id="KW-1185">Reference proteome</keyword>
<evidence type="ECO:0000256" key="5">
    <source>
        <dbReference type="RuleBase" id="RU362118"/>
    </source>
</evidence>
<dbReference type="GO" id="GO:0005737">
    <property type="term" value="C:cytoplasm"/>
    <property type="evidence" value="ECO:0007669"/>
    <property type="project" value="TreeGrafter"/>
</dbReference>
<dbReference type="PIRSF" id="PIRSF001434">
    <property type="entry name" value="CGS"/>
    <property type="match status" value="1"/>
</dbReference>
<organism evidence="6 7">
    <name type="scientific">Lacihabitans soyangensis</name>
    <dbReference type="NCBI Taxonomy" id="869394"/>
    <lineage>
        <taxon>Bacteria</taxon>
        <taxon>Pseudomonadati</taxon>
        <taxon>Bacteroidota</taxon>
        <taxon>Cytophagia</taxon>
        <taxon>Cytophagales</taxon>
        <taxon>Leadbetterellaceae</taxon>
        <taxon>Lacihabitans</taxon>
    </lineage>
</organism>
<keyword evidence="6" id="KW-0808">Transferase</keyword>
<keyword evidence="3 4" id="KW-0663">Pyridoxal phosphate</keyword>
<name>A0AAE3H3T2_9BACT</name>
<dbReference type="InterPro" id="IPR054542">
    <property type="entry name" value="Cys_met_metab_PP"/>
</dbReference>
<dbReference type="InterPro" id="IPR000277">
    <property type="entry name" value="Cys/Met-Metab_PyrdxlP-dep_enz"/>
</dbReference>
<evidence type="ECO:0000313" key="7">
    <source>
        <dbReference type="Proteomes" id="UP001204144"/>
    </source>
</evidence>
<evidence type="ECO:0000256" key="4">
    <source>
        <dbReference type="PIRSR" id="PIRSR001434-2"/>
    </source>
</evidence>
<dbReference type="FunFam" id="3.40.640.10:FF:000046">
    <property type="entry name" value="Cystathionine gamma-lyase"/>
    <property type="match status" value="1"/>
</dbReference>
<dbReference type="GO" id="GO:0019346">
    <property type="term" value="P:transsulfuration"/>
    <property type="evidence" value="ECO:0007669"/>
    <property type="project" value="InterPro"/>
</dbReference>
<dbReference type="InterPro" id="IPR015421">
    <property type="entry name" value="PyrdxlP-dep_Trfase_major"/>
</dbReference>
<evidence type="ECO:0000256" key="2">
    <source>
        <dbReference type="ARBA" id="ARBA00009077"/>
    </source>
</evidence>
<keyword evidence="6" id="KW-0032">Aminotransferase</keyword>
<dbReference type="PANTHER" id="PTHR11808:SF15">
    <property type="entry name" value="CYSTATHIONINE GAMMA-LYASE"/>
    <property type="match status" value="1"/>
</dbReference>
<dbReference type="Proteomes" id="UP001204144">
    <property type="component" value="Unassembled WGS sequence"/>
</dbReference>
<comment type="similarity">
    <text evidence="2 5">Belongs to the trans-sulfuration enzymes family.</text>
</comment>
<dbReference type="InterPro" id="IPR015422">
    <property type="entry name" value="PyrdxlP-dep_Trfase_small"/>
</dbReference>
<sequence length="376" mass="41268">MASLETALIHQHISPEISGAVVPPLVQSTTFCRDPKGDFIEGRDIYTRASNPNRRLLENKLALLEKGTDAACFASGQAATMSIFHSLGQNSHVILPDDIYYGTRVILENLYKNWNIEYTVVDMANSINIEKAIRPNTKLVWIESPSNPCLKIADIATITDICTQNRILTAVDNTWSSPYFTNPLALGADIVMHSTTKYLGGHSDILGGAVIWGDKLEADKAQSIKDYQSIGGGVPSPYDCWLLNRSLSTFFVRMAKHNSNAAELANFLSTHPKIERVYYPGLVNHQNHEIAKKQMTNGFGGMMSILIKGDEKNCLAVASKLKVFQHATSLGGVESLVDHRRTAEGVHSVSVGNLLRISVGIENIEDLIEDFAQALS</sequence>
<gene>
    <name evidence="6" type="ORF">EGI31_16875</name>
</gene>
<dbReference type="PROSITE" id="PS00868">
    <property type="entry name" value="CYS_MET_METAB_PP"/>
    <property type="match status" value="1"/>
</dbReference>
<dbReference type="GO" id="GO:0004123">
    <property type="term" value="F:cystathionine gamma-lyase activity"/>
    <property type="evidence" value="ECO:0007669"/>
    <property type="project" value="TreeGrafter"/>
</dbReference>
<dbReference type="InterPro" id="IPR015424">
    <property type="entry name" value="PyrdxlP-dep_Trfase"/>
</dbReference>
<reference evidence="6 7" key="1">
    <citation type="submission" date="2018-11" db="EMBL/GenBank/DDBJ databases">
        <title>Novel bacteria species description.</title>
        <authorList>
            <person name="Han J.-H."/>
        </authorList>
    </citation>
    <scope>NUCLEOTIDE SEQUENCE [LARGE SCALE GENOMIC DNA]</scope>
    <source>
        <strain evidence="6 7">KCTC23259</strain>
    </source>
</reference>
<evidence type="ECO:0000256" key="1">
    <source>
        <dbReference type="ARBA" id="ARBA00001933"/>
    </source>
</evidence>
<dbReference type="Pfam" id="PF01053">
    <property type="entry name" value="Cys_Met_Meta_PP"/>
    <property type="match status" value="1"/>
</dbReference>
<evidence type="ECO:0000313" key="6">
    <source>
        <dbReference type="EMBL" id="MCP9764614.1"/>
    </source>
</evidence>
<comment type="cofactor">
    <cofactor evidence="1 5">
        <name>pyridoxal 5'-phosphate</name>
        <dbReference type="ChEBI" id="CHEBI:597326"/>
    </cofactor>
</comment>
<dbReference type="SUPFAM" id="SSF53383">
    <property type="entry name" value="PLP-dependent transferases"/>
    <property type="match status" value="1"/>
</dbReference>
<accession>A0AAE3H3T2</accession>
<dbReference type="EMBL" id="RJUF01000175">
    <property type="protein sequence ID" value="MCP9764614.1"/>
    <property type="molecule type" value="Genomic_DNA"/>
</dbReference>
<dbReference type="PANTHER" id="PTHR11808">
    <property type="entry name" value="TRANS-SULFURATION ENZYME FAMILY MEMBER"/>
    <property type="match status" value="1"/>
</dbReference>
<feature type="modified residue" description="N6-(pyridoxal phosphate)lysine" evidence="4">
    <location>
        <position position="197"/>
    </location>
</feature>
<dbReference type="GO" id="GO:0019343">
    <property type="term" value="P:cysteine biosynthetic process via cystathionine"/>
    <property type="evidence" value="ECO:0007669"/>
    <property type="project" value="TreeGrafter"/>
</dbReference>
<proteinExistence type="inferred from homology"/>
<dbReference type="Gene3D" id="3.40.640.10">
    <property type="entry name" value="Type I PLP-dependent aspartate aminotransferase-like (Major domain)"/>
    <property type="match status" value="1"/>
</dbReference>
<dbReference type="Gene3D" id="3.90.1150.10">
    <property type="entry name" value="Aspartate Aminotransferase, domain 1"/>
    <property type="match status" value="1"/>
</dbReference>
<dbReference type="CDD" id="cd00614">
    <property type="entry name" value="CGS_like"/>
    <property type="match status" value="1"/>
</dbReference>
<dbReference type="AlphaFoldDB" id="A0AAE3H3T2"/>
<dbReference type="RefSeq" id="WP_255038306.1">
    <property type="nucleotide sequence ID" value="NZ_RJUF01000175.1"/>
</dbReference>